<dbReference type="SUPFAM" id="SSF75304">
    <property type="entry name" value="Amidase signature (AS) enzymes"/>
    <property type="match status" value="1"/>
</dbReference>
<dbReference type="PANTHER" id="PTHR11895:SF7">
    <property type="entry name" value="GLUTAMYL-TRNA(GLN) AMIDOTRANSFERASE SUBUNIT A, MITOCHONDRIAL"/>
    <property type="match status" value="1"/>
</dbReference>
<comment type="caution">
    <text evidence="3">The sequence shown here is derived from an EMBL/GenBank/DDBJ whole genome shotgun (WGS) entry which is preliminary data.</text>
</comment>
<dbReference type="InterPro" id="IPR023631">
    <property type="entry name" value="Amidase_dom"/>
</dbReference>
<evidence type="ECO:0000256" key="1">
    <source>
        <dbReference type="ARBA" id="ARBA00009199"/>
    </source>
</evidence>
<organism evidence="3 4">
    <name type="scientific">Yinghuangia aomiensis</name>
    <dbReference type="NCBI Taxonomy" id="676205"/>
    <lineage>
        <taxon>Bacteria</taxon>
        <taxon>Bacillati</taxon>
        <taxon>Actinomycetota</taxon>
        <taxon>Actinomycetes</taxon>
        <taxon>Kitasatosporales</taxon>
        <taxon>Streptomycetaceae</taxon>
        <taxon>Yinghuangia</taxon>
    </lineage>
</organism>
<evidence type="ECO:0000259" key="2">
    <source>
        <dbReference type="Pfam" id="PF01425"/>
    </source>
</evidence>
<dbReference type="InterPro" id="IPR000120">
    <property type="entry name" value="Amidase"/>
</dbReference>
<evidence type="ECO:0000313" key="3">
    <source>
        <dbReference type="EMBL" id="GAA4987530.1"/>
    </source>
</evidence>
<proteinExistence type="inferred from homology"/>
<dbReference type="Proteomes" id="UP001500466">
    <property type="component" value="Unassembled WGS sequence"/>
</dbReference>
<dbReference type="InterPro" id="IPR036928">
    <property type="entry name" value="AS_sf"/>
</dbReference>
<gene>
    <name evidence="3" type="ORF">GCM10023205_67940</name>
</gene>
<keyword evidence="4" id="KW-1185">Reference proteome</keyword>
<dbReference type="RefSeq" id="WP_345679636.1">
    <property type="nucleotide sequence ID" value="NZ_BAABHS010000033.1"/>
</dbReference>
<accession>A0ABP9I411</accession>
<dbReference type="EMBL" id="BAABHS010000033">
    <property type="protein sequence ID" value="GAA4987530.1"/>
    <property type="molecule type" value="Genomic_DNA"/>
</dbReference>
<name>A0ABP9I411_9ACTN</name>
<feature type="domain" description="Amidase" evidence="2">
    <location>
        <begin position="28"/>
        <end position="456"/>
    </location>
</feature>
<dbReference type="Pfam" id="PF01425">
    <property type="entry name" value="Amidase"/>
    <property type="match status" value="1"/>
</dbReference>
<comment type="similarity">
    <text evidence="1">Belongs to the amidase family.</text>
</comment>
<evidence type="ECO:0000313" key="4">
    <source>
        <dbReference type="Proteomes" id="UP001500466"/>
    </source>
</evidence>
<dbReference type="PANTHER" id="PTHR11895">
    <property type="entry name" value="TRANSAMIDASE"/>
    <property type="match status" value="1"/>
</dbReference>
<sequence>MDTEALLDTNDAVGLAALVRDRQVSAYELLDAVSARIEARNPIVNAFVATRIDLARAEIAAGLPDGPLCGVPFAVKDIACDIAGLPTTAGSRLFADALAADDGVLATRYRRAGLVLVGKTNAPELGKNASTEPLLHGPTRNPWRLTHSAGGSSGGSAAAVAAGMVPAAHANDGGGSTRIPAGCCGLFGLKPSRGRVPDDRGLWAFAFPVAAHHAVTRSVRDSAALLDAVVGPVPGDPYAALPIPSAGSFLSALAEPPVRLRIAMSTQAPGGGAVPTDLVRAVEHTAVRLMDLGHHVEEAAPTWDAGMVARASAIVMAASARAQIEDRLAVLGRELADDDVEPFTRFLYDTFRNTTAADMHRALKDVERAGRQVAPFFDTYDIWLTPTMAMHTPFLGVLDTTNPATMGEHGPNATRFTQIFNTTGLPAASIPAGMDSRGMPVGVQIGGRMGAEAVLLRLAAQLEEAAPWPWQPVWPPAGT</sequence>
<dbReference type="Gene3D" id="3.90.1300.10">
    <property type="entry name" value="Amidase signature (AS) domain"/>
    <property type="match status" value="1"/>
</dbReference>
<reference evidence="4" key="1">
    <citation type="journal article" date="2019" name="Int. J. Syst. Evol. Microbiol.">
        <title>The Global Catalogue of Microorganisms (GCM) 10K type strain sequencing project: providing services to taxonomists for standard genome sequencing and annotation.</title>
        <authorList>
            <consortium name="The Broad Institute Genomics Platform"/>
            <consortium name="The Broad Institute Genome Sequencing Center for Infectious Disease"/>
            <person name="Wu L."/>
            <person name="Ma J."/>
        </authorList>
    </citation>
    <scope>NUCLEOTIDE SEQUENCE [LARGE SCALE GENOMIC DNA]</scope>
    <source>
        <strain evidence="4">JCM 17986</strain>
    </source>
</reference>
<protein>
    <submittedName>
        <fullName evidence="3">Amidase</fullName>
    </submittedName>
</protein>